<comment type="similarity">
    <text evidence="1 3">Belongs to the TPP enzyme family.</text>
</comment>
<dbReference type="InterPro" id="IPR045229">
    <property type="entry name" value="TPP_enz"/>
</dbReference>
<proteinExistence type="inferred from homology"/>
<dbReference type="InterPro" id="IPR011766">
    <property type="entry name" value="TPP_enzyme_TPP-bd"/>
</dbReference>
<dbReference type="Gene3D" id="3.40.50.1220">
    <property type="entry name" value="TPP-binding domain"/>
    <property type="match status" value="1"/>
</dbReference>
<dbReference type="InterPro" id="IPR012000">
    <property type="entry name" value="Thiamin_PyroP_enz_cen_dom"/>
</dbReference>
<dbReference type="CDD" id="cd00568">
    <property type="entry name" value="TPP_enzymes"/>
    <property type="match status" value="1"/>
</dbReference>
<dbReference type="EMBL" id="CP059572">
    <property type="protein sequence ID" value="QXJ25162.1"/>
    <property type="molecule type" value="Genomic_DNA"/>
</dbReference>
<evidence type="ECO:0000259" key="6">
    <source>
        <dbReference type="Pfam" id="PF02775"/>
    </source>
</evidence>
<dbReference type="Pfam" id="PF02775">
    <property type="entry name" value="TPP_enzyme_C"/>
    <property type="match status" value="1"/>
</dbReference>
<reference evidence="8" key="1">
    <citation type="submission" date="2020-07" db="EMBL/GenBank/DDBJ databases">
        <authorList>
            <person name="Tarantini F.S."/>
            <person name="Hong K.W."/>
            <person name="Chan K.G."/>
        </authorList>
    </citation>
    <scope>NUCLEOTIDE SEQUENCE</scope>
    <source>
        <strain evidence="8">32-07</strain>
    </source>
</reference>
<sequence length="564" mass="58433">MTGPDGGPGPGGAEPCGHGRTGGDLVAEALRALGVEHVFGVASVHNLPILDAIHRLGGITVVTTRHEQAAVHAADGHARVTGRLGVALASTGPGTANTMGGLFEAQFAGSPVLLLTGQVEIRYYGRSKGYLHEAEQQLPMLRTLTREAWTVRRAQDAGETVVAAGRAAVTGPPRPTAVEIPIDLQYARVPDTVEVAGPAPVLRPVPPEDRLRAAADLLAGAARPLIWAGGGVLSAGAWPGLRRLVDRLEIPVVTSVQGRGALPEDHPLCLGPLAAVPPLRGIVEDADVVLAVGARFQMYTTDQWRLRIGGRLIHADADAGVFGRTYPPEVALHGDARETLRELDGRVATGAADPGWTAAARRAAAEARETSLEALGPDHRALVESIRRSLPRDGVIVRDSTVPAYAWGDRLLPILAARTSLHPASAAIGPGLPLALGAAVGGGRRTVVVHGDGGIMLSVGELAALAQAGAPVTVLVFNDRGYGVLRDVQSATFDGARNDVDLHTPDFVALAEAMGVPGERVSGAAAFDEAFARSAAGTGPSLIEIDLTALAPMKRRAGRQRLLG</sequence>
<dbReference type="PANTHER" id="PTHR18968">
    <property type="entry name" value="THIAMINE PYROPHOSPHATE ENZYMES"/>
    <property type="match status" value="1"/>
</dbReference>
<evidence type="ECO:0000259" key="7">
    <source>
        <dbReference type="Pfam" id="PF02776"/>
    </source>
</evidence>
<evidence type="ECO:0000256" key="2">
    <source>
        <dbReference type="ARBA" id="ARBA00023052"/>
    </source>
</evidence>
<feature type="domain" description="Thiamine pyrophosphate enzyme N-terminal TPP-binding" evidence="7">
    <location>
        <begin position="20"/>
        <end position="134"/>
    </location>
</feature>
<keyword evidence="9" id="KW-1185">Reference proteome</keyword>
<evidence type="ECO:0000256" key="4">
    <source>
        <dbReference type="SAM" id="MobiDB-lite"/>
    </source>
</evidence>
<dbReference type="InterPro" id="IPR029035">
    <property type="entry name" value="DHS-like_NAD/FAD-binding_dom"/>
</dbReference>
<dbReference type="SUPFAM" id="SSF52467">
    <property type="entry name" value="DHS-like NAD/FAD-binding domain"/>
    <property type="match status" value="1"/>
</dbReference>
<dbReference type="Proteomes" id="UP001049518">
    <property type="component" value="Chromosome"/>
</dbReference>
<dbReference type="CDD" id="cd07035">
    <property type="entry name" value="TPP_PYR_POX_like"/>
    <property type="match status" value="1"/>
</dbReference>
<evidence type="ECO:0000256" key="3">
    <source>
        <dbReference type="RuleBase" id="RU362132"/>
    </source>
</evidence>
<dbReference type="Pfam" id="PF00205">
    <property type="entry name" value="TPP_enzyme_M"/>
    <property type="match status" value="1"/>
</dbReference>
<dbReference type="NCBIfam" id="NF005470">
    <property type="entry name" value="PRK07064.1"/>
    <property type="match status" value="1"/>
</dbReference>
<evidence type="ECO:0000313" key="8">
    <source>
        <dbReference type="EMBL" id="QXJ25162.1"/>
    </source>
</evidence>
<dbReference type="Pfam" id="PF02776">
    <property type="entry name" value="TPP_enzyme_N"/>
    <property type="match status" value="1"/>
</dbReference>
<feature type="region of interest" description="Disordered" evidence="4">
    <location>
        <begin position="1"/>
        <end position="20"/>
    </location>
</feature>
<dbReference type="InterPro" id="IPR012001">
    <property type="entry name" value="Thiamin_PyroP_enz_TPP-bd_dom"/>
</dbReference>
<keyword evidence="2 3" id="KW-0786">Thiamine pyrophosphate</keyword>
<name>A0ABX8R5C3_9ACTN</name>
<dbReference type="SUPFAM" id="SSF52518">
    <property type="entry name" value="Thiamin diphosphate-binding fold (THDP-binding)"/>
    <property type="match status" value="2"/>
</dbReference>
<gene>
    <name evidence="8" type="ORF">AGRA3207_006614</name>
</gene>
<dbReference type="PANTHER" id="PTHR18968:SF13">
    <property type="entry name" value="ACETOLACTATE SYNTHASE CATALYTIC SUBUNIT, MITOCHONDRIAL"/>
    <property type="match status" value="1"/>
</dbReference>
<evidence type="ECO:0000259" key="5">
    <source>
        <dbReference type="Pfam" id="PF00205"/>
    </source>
</evidence>
<accession>A0ABX8R5C3</accession>
<organism evidence="8 9">
    <name type="scientific">Actinomadura graeca</name>
    <dbReference type="NCBI Taxonomy" id="2750812"/>
    <lineage>
        <taxon>Bacteria</taxon>
        <taxon>Bacillati</taxon>
        <taxon>Actinomycetota</taxon>
        <taxon>Actinomycetes</taxon>
        <taxon>Streptosporangiales</taxon>
        <taxon>Thermomonosporaceae</taxon>
        <taxon>Actinomadura</taxon>
    </lineage>
</organism>
<feature type="domain" description="Thiamine pyrophosphate enzyme central" evidence="5">
    <location>
        <begin position="212"/>
        <end position="343"/>
    </location>
</feature>
<evidence type="ECO:0000256" key="1">
    <source>
        <dbReference type="ARBA" id="ARBA00007812"/>
    </source>
</evidence>
<evidence type="ECO:0000313" key="9">
    <source>
        <dbReference type="Proteomes" id="UP001049518"/>
    </source>
</evidence>
<feature type="domain" description="Thiamine pyrophosphate enzyme TPP-binding" evidence="6">
    <location>
        <begin position="407"/>
        <end position="545"/>
    </location>
</feature>
<dbReference type="Gene3D" id="3.40.50.970">
    <property type="match status" value="2"/>
</dbReference>
<dbReference type="InterPro" id="IPR029061">
    <property type="entry name" value="THDP-binding"/>
</dbReference>
<protein>
    <submittedName>
        <fullName evidence="8">Thiamine pyrophosphate-binding protein</fullName>
    </submittedName>
</protein>
<dbReference type="RefSeq" id="WP_231331070.1">
    <property type="nucleotide sequence ID" value="NZ_CP059572.1"/>
</dbReference>